<dbReference type="NCBIfam" id="NF040565">
    <property type="entry name" value="SCO2521_fam"/>
    <property type="match status" value="1"/>
</dbReference>
<keyword evidence="2" id="KW-1185">Reference proteome</keyword>
<protein>
    <recommendedName>
        <fullName evidence="3">AbiEi antitoxin C-terminal domain-containing protein</fullName>
    </recommendedName>
</protein>
<reference evidence="1" key="1">
    <citation type="submission" date="2022-12" db="EMBL/GenBank/DDBJ databases">
        <title>New Phytohabitans aurantiacus sp. RD004123 nov., an actinomycete isolated from soil.</title>
        <authorList>
            <person name="Triningsih D.W."/>
            <person name="Harunari E."/>
            <person name="Igarashi Y."/>
        </authorList>
    </citation>
    <scope>NUCLEOTIDE SEQUENCE</scope>
    <source>
        <strain evidence="1">RD004123</strain>
    </source>
</reference>
<evidence type="ECO:0000313" key="2">
    <source>
        <dbReference type="Proteomes" id="UP001144280"/>
    </source>
</evidence>
<dbReference type="RefSeq" id="WP_281898266.1">
    <property type="nucleotide sequence ID" value="NZ_BSDI01000019.1"/>
</dbReference>
<evidence type="ECO:0000313" key="1">
    <source>
        <dbReference type="EMBL" id="GLH98972.1"/>
    </source>
</evidence>
<evidence type="ECO:0008006" key="3">
    <source>
        <dbReference type="Google" id="ProtNLM"/>
    </source>
</evidence>
<name>A0ABQ5QXI3_9ACTN</name>
<dbReference type="InterPro" id="IPR049749">
    <property type="entry name" value="SCO2521-like"/>
</dbReference>
<proteinExistence type="predicted"/>
<dbReference type="EMBL" id="BSDI01000019">
    <property type="protein sequence ID" value="GLH98972.1"/>
    <property type="molecule type" value="Genomic_DNA"/>
</dbReference>
<organism evidence="1 2">
    <name type="scientific">Phytohabitans aurantiacus</name>
    <dbReference type="NCBI Taxonomy" id="3016789"/>
    <lineage>
        <taxon>Bacteria</taxon>
        <taxon>Bacillati</taxon>
        <taxon>Actinomycetota</taxon>
        <taxon>Actinomycetes</taxon>
        <taxon>Micromonosporales</taxon>
        <taxon>Micromonosporaceae</taxon>
    </lineage>
</organism>
<sequence length="309" mass="34075">MLTLGEVHTGFLRNSTSVSRDRCAHILALIQGERVRRSERPVQYAVSPERLRGIDCRLTSASGSRHRAIGTVAARAAITGGHVLQGSAFVTLTGSTADRRLPWPHYLARPGILETLGKVDWNDLADGFLSEGHPPESLDLGAICADVMHEVQTSDHLDQRAPLRTSRSKLRWAIVMPRGEAIIQFGIEERGLRTLRLPMTGRDPADLADVCEDLALHDWLLTCLQGLIEGSDIGAVDRAQLIRRFGPAIDHLLHLWMPAARVDRSVWDAVERRPGLTRQWEASVNRIRDQVAAGTVALLSDAARTEARP</sequence>
<gene>
    <name evidence="1" type="ORF">Pa4123_42470</name>
</gene>
<comment type="caution">
    <text evidence="1">The sequence shown here is derived from an EMBL/GenBank/DDBJ whole genome shotgun (WGS) entry which is preliminary data.</text>
</comment>
<accession>A0ABQ5QXI3</accession>
<dbReference type="Proteomes" id="UP001144280">
    <property type="component" value="Unassembled WGS sequence"/>
</dbReference>